<dbReference type="HOGENOM" id="CLU_1136115_0_0_2"/>
<dbReference type="AlphaFoldDB" id="F0QYF8"/>
<dbReference type="Proteomes" id="UP000007485">
    <property type="component" value="Chromosome"/>
</dbReference>
<dbReference type="STRING" id="985053.VMUT_1186"/>
<dbReference type="OrthoDB" id="379103at2157"/>
<keyword evidence="2" id="KW-1185">Reference proteome</keyword>
<organism evidence="1 2">
    <name type="scientific">Vulcanisaeta moutnovskia (strain 768-28)</name>
    <dbReference type="NCBI Taxonomy" id="985053"/>
    <lineage>
        <taxon>Archaea</taxon>
        <taxon>Thermoproteota</taxon>
        <taxon>Thermoprotei</taxon>
        <taxon>Thermoproteales</taxon>
        <taxon>Thermoproteaceae</taxon>
        <taxon>Vulcanisaeta</taxon>
    </lineage>
</organism>
<dbReference type="GeneID" id="10288838"/>
<reference evidence="1 2" key="1">
    <citation type="journal article" date="2011" name="J. Bacteriol.">
        <title>Complete genome sequence of 'Vulcanisaeta moutnovskia' strain 768-28, a novel member of the hyperthermophilic crenarchaeal genus vulcanisaeta.</title>
        <authorList>
            <person name="Gumerov V.M."/>
            <person name="Mardanov A.V."/>
            <person name="Beletsky A.V."/>
            <person name="Prokofeva M.I."/>
            <person name="Bonch-Osmolovskaya E.A."/>
            <person name="Ravin N.V."/>
            <person name="Skryabin K.G."/>
        </authorList>
    </citation>
    <scope>NUCLEOTIDE SEQUENCE [LARGE SCALE GENOMIC DNA]</scope>
    <source>
        <strain evidence="1 2">768-28</strain>
    </source>
</reference>
<accession>F0QYF8</accession>
<protein>
    <submittedName>
        <fullName evidence="1">Uncharacterized protein</fullName>
    </submittedName>
</protein>
<evidence type="ECO:0000313" key="2">
    <source>
        <dbReference type="Proteomes" id="UP000007485"/>
    </source>
</evidence>
<name>F0QYF8_VULM7</name>
<dbReference type="EMBL" id="CP002529">
    <property type="protein sequence ID" value="ADY01391.1"/>
    <property type="molecule type" value="Genomic_DNA"/>
</dbReference>
<dbReference type="KEGG" id="vmo:VMUT_1186"/>
<proteinExistence type="predicted"/>
<evidence type="ECO:0000313" key="1">
    <source>
        <dbReference type="EMBL" id="ADY01391.1"/>
    </source>
</evidence>
<dbReference type="eggNOG" id="arCOG14790">
    <property type="taxonomic scope" value="Archaea"/>
</dbReference>
<sequence>MKPSYALLIIVLVLSSLVTTYYAYQYLTKPIYCLCPTVLLNEVYNTYVYYNNKLIYHEWYFEAWPTPCCDNFPGLKPPITFNGIVNETTCIQITGITPPPGIVNYTCMIARSGNAMIIIPTRIVAQEDRACSIERLLQRFLTYDKMGLGTLYGSTQTLITGIPVIKEFIGDNRVFLIGQEFITNTTKVGRYLIVYVPGIELDISIESIGVRTGMVQEMGTITVQYYYSTNINETNTIIIEITPK</sequence>
<dbReference type="RefSeq" id="WP_013604553.1">
    <property type="nucleotide sequence ID" value="NC_015151.1"/>
</dbReference>
<gene>
    <name evidence="1" type="ordered locus">VMUT_1186</name>
</gene>